<evidence type="ECO:0000256" key="4">
    <source>
        <dbReference type="ARBA" id="ARBA00022989"/>
    </source>
</evidence>
<evidence type="ECO:0000256" key="1">
    <source>
        <dbReference type="ARBA" id="ARBA00004651"/>
    </source>
</evidence>
<dbReference type="Pfam" id="PF03706">
    <property type="entry name" value="LPG_synthase_TM"/>
    <property type="match status" value="1"/>
</dbReference>
<keyword evidence="2" id="KW-1003">Cell membrane</keyword>
<feature type="transmembrane region" description="Helical" evidence="6">
    <location>
        <begin position="194"/>
        <end position="212"/>
    </location>
</feature>
<reference evidence="8 9" key="1">
    <citation type="journal article" date="2021" name="Microbiol. Resour. Announc.">
        <title>Draft Genome Sequence of Coralloluteibacterium stylophorae LMG 29479T.</title>
        <authorList>
            <person name="Karlyshev A.V."/>
            <person name="Kudryashova E.B."/>
            <person name="Ariskina E.V."/>
            <person name="Conroy A.P."/>
            <person name="Abidueva E.Y."/>
        </authorList>
    </citation>
    <scope>NUCLEOTIDE SEQUENCE [LARGE SCALE GENOMIC DNA]</scope>
    <source>
        <strain evidence="8 9">LMG 29479</strain>
    </source>
</reference>
<keyword evidence="5 6" id="KW-0472">Membrane</keyword>
<evidence type="ECO:0000256" key="3">
    <source>
        <dbReference type="ARBA" id="ARBA00022692"/>
    </source>
</evidence>
<keyword evidence="4 6" id="KW-1133">Transmembrane helix</keyword>
<evidence type="ECO:0000313" key="8">
    <source>
        <dbReference type="EMBL" id="MBS7457814.1"/>
    </source>
</evidence>
<keyword evidence="9" id="KW-1185">Reference proteome</keyword>
<feature type="transmembrane region" description="Helical" evidence="6">
    <location>
        <begin position="218"/>
        <end position="238"/>
    </location>
</feature>
<dbReference type="AlphaFoldDB" id="A0A8J7VWP8"/>
<dbReference type="GO" id="GO:0005886">
    <property type="term" value="C:plasma membrane"/>
    <property type="evidence" value="ECO:0007669"/>
    <property type="project" value="UniProtKB-SubCell"/>
</dbReference>
<evidence type="ECO:0000256" key="6">
    <source>
        <dbReference type="SAM" id="Phobius"/>
    </source>
</evidence>
<protein>
    <submittedName>
        <fullName evidence="7">Flippase-like domain-containing protein</fullName>
    </submittedName>
</protein>
<name>A0A8J7VWP8_9GAMM</name>
<reference evidence="7" key="2">
    <citation type="submission" date="2021-04" db="EMBL/GenBank/DDBJ databases">
        <authorList>
            <person name="Karlyshev A.V."/>
        </authorList>
    </citation>
    <scope>NUCLEOTIDE SEQUENCE</scope>
    <source>
        <strain evidence="7">LMG 29479</strain>
    </source>
</reference>
<keyword evidence="3 6" id="KW-0812">Transmembrane</keyword>
<accession>A0A8J7VWP8</accession>
<comment type="caution">
    <text evidence="7">The sequence shown here is derived from an EMBL/GenBank/DDBJ whole genome shotgun (WGS) entry which is preliminary data.</text>
</comment>
<feature type="transmembrane region" description="Helical" evidence="6">
    <location>
        <begin position="156"/>
        <end position="174"/>
    </location>
</feature>
<proteinExistence type="predicted"/>
<comment type="subcellular location">
    <subcellularLocation>
        <location evidence="1">Cell membrane</location>
        <topology evidence="1">Multi-pass membrane protein</topology>
    </subcellularLocation>
</comment>
<dbReference type="Proteomes" id="UP000675747">
    <property type="component" value="Unassembled WGS sequence"/>
</dbReference>
<evidence type="ECO:0000256" key="2">
    <source>
        <dbReference type="ARBA" id="ARBA00022475"/>
    </source>
</evidence>
<dbReference type="RefSeq" id="WP_211927008.1">
    <property type="nucleotide sequence ID" value="NZ_JAGQFT020000007.1"/>
</dbReference>
<feature type="transmembrane region" description="Helical" evidence="6">
    <location>
        <begin position="124"/>
        <end position="144"/>
    </location>
</feature>
<sequence>MRERLGTIAKWAWVACVALAAGALIWRSRQDIVEMLHRIPAWMLAASALLTVAAKLLLGENARIAAARSGITLDYATAAKLYNLSQMGKYLPGSIWQFVGRAAAYRSRGAGYAQIRDSLVTESLWVIGAAALVGLLLCGPAALAAIEGSLNAMLRWWLFGGAALAAVGVVALLLWKRDALLRYARSAIPTPRVVLVQAGIWLLLGLAFWVLVRACGMAAGPLFSTGLFAAAYAVGFLVPFAPAGLGIRDGILTLGLLPYTGAGEALAVTVVARLIYLLVELVLVALQEPILAWRARRRGSAA</sequence>
<dbReference type="EMBL" id="JAGQFT010000098">
    <property type="protein sequence ID" value="MBR0563088.1"/>
    <property type="molecule type" value="Genomic_DNA"/>
</dbReference>
<evidence type="ECO:0000313" key="7">
    <source>
        <dbReference type="EMBL" id="MBR0563088.1"/>
    </source>
</evidence>
<evidence type="ECO:0000256" key="5">
    <source>
        <dbReference type="ARBA" id="ARBA00023136"/>
    </source>
</evidence>
<evidence type="ECO:0000313" key="9">
    <source>
        <dbReference type="Proteomes" id="UP000675747"/>
    </source>
</evidence>
<feature type="transmembrane region" description="Helical" evidence="6">
    <location>
        <begin position="39"/>
        <end position="58"/>
    </location>
</feature>
<dbReference type="EMBL" id="JAGQFT020000007">
    <property type="protein sequence ID" value="MBS7457814.1"/>
    <property type="molecule type" value="Genomic_DNA"/>
</dbReference>
<dbReference type="InterPro" id="IPR022791">
    <property type="entry name" value="L-PG_synthase/AglD"/>
</dbReference>
<gene>
    <name evidence="8" type="ORF">KB893_011800</name>
    <name evidence="7" type="ORF">KB893_11265</name>
</gene>
<organism evidence="7">
    <name type="scientific">Coralloluteibacterium stylophorae</name>
    <dbReference type="NCBI Taxonomy" id="1776034"/>
    <lineage>
        <taxon>Bacteria</taxon>
        <taxon>Pseudomonadati</taxon>
        <taxon>Pseudomonadota</taxon>
        <taxon>Gammaproteobacteria</taxon>
        <taxon>Lysobacterales</taxon>
        <taxon>Lysobacteraceae</taxon>
        <taxon>Coralloluteibacterium</taxon>
    </lineage>
</organism>
<feature type="transmembrane region" description="Helical" evidence="6">
    <location>
        <begin position="7"/>
        <end position="27"/>
    </location>
</feature>
<feature type="transmembrane region" description="Helical" evidence="6">
    <location>
        <begin position="250"/>
        <end position="268"/>
    </location>
</feature>